<evidence type="ECO:0000256" key="1">
    <source>
        <dbReference type="ARBA" id="ARBA00006174"/>
    </source>
</evidence>
<organism evidence="4 5">
    <name type="scientific">Nocardioides faecalis</name>
    <dbReference type="NCBI Taxonomy" id="2803858"/>
    <lineage>
        <taxon>Bacteria</taxon>
        <taxon>Bacillati</taxon>
        <taxon>Actinomycetota</taxon>
        <taxon>Actinomycetes</taxon>
        <taxon>Propionibacteriales</taxon>
        <taxon>Nocardioidaceae</taxon>
        <taxon>Nocardioides</taxon>
    </lineage>
</organism>
<dbReference type="AlphaFoldDB" id="A0A938Y4N5"/>
<comment type="similarity">
    <text evidence="1">Belongs to the PrpD family.</text>
</comment>
<evidence type="ECO:0000313" key="5">
    <source>
        <dbReference type="Proteomes" id="UP000663791"/>
    </source>
</evidence>
<gene>
    <name evidence="4" type="ORF">JK386_04565</name>
</gene>
<evidence type="ECO:0000313" key="4">
    <source>
        <dbReference type="EMBL" id="MBM9459164.1"/>
    </source>
</evidence>
<reference evidence="4" key="1">
    <citation type="submission" date="2021-01" db="EMBL/GenBank/DDBJ databases">
        <title>Novel species in genus Nocardioides.</title>
        <authorList>
            <person name="Zhang G."/>
        </authorList>
    </citation>
    <scope>NUCLEOTIDE SEQUENCE</scope>
    <source>
        <strain evidence="4">Zg-536</strain>
    </source>
</reference>
<dbReference type="InterPro" id="IPR042188">
    <property type="entry name" value="MmgE/PrpD_sf_2"/>
</dbReference>
<dbReference type="Pfam" id="PF03972">
    <property type="entry name" value="MmgE_PrpD_N"/>
    <property type="match status" value="1"/>
</dbReference>
<dbReference type="InterPro" id="IPR005656">
    <property type="entry name" value="MmgE_PrpD"/>
</dbReference>
<dbReference type="InterPro" id="IPR045336">
    <property type="entry name" value="MmgE_PrpD_N"/>
</dbReference>
<dbReference type="EMBL" id="JAERTX010000004">
    <property type="protein sequence ID" value="MBM9459164.1"/>
    <property type="molecule type" value="Genomic_DNA"/>
</dbReference>
<dbReference type="Proteomes" id="UP000663791">
    <property type="component" value="Unassembled WGS sequence"/>
</dbReference>
<feature type="domain" description="MmgE/PrpD C-terminal" evidence="3">
    <location>
        <begin position="269"/>
        <end position="427"/>
    </location>
</feature>
<proteinExistence type="inferred from homology"/>
<sequence>MIAPDLAAWAVGELDVPAEVQHAAKRHLLDGLGNAVAGARAGAAAPAVSVAAGLGGPAEATILGCTDRVSAPAAALANGTLVHALDFDDTHAGGLVHATAVVLPAVLAVGEQVGARGRDLLDAAVVGYEVACRVAGAAPHRFHAGGLHATMVAGVFSSAAVAARLMGLDAATTTSALGIAGSQAGGLLAFLATGASTKQLHPGFASQSGILAARLAAAGATGPETVFDGPHGVYDALATGQVDTGFILRDLGSTEAATWQTTQIGIKPWPTCQLAHATMAAAQVALAQAGVDASAVRAVSAQVHPDSASVVCAADRDLTRPASPYAAKFSLPWSVAAILVDGAVGIDTYAEANLARPELTELAGRITWSLTPGAGVAADAAGDVVLTLADGRTVTGHVDRSPGGGSAPLSEDGLFAKLAGNVADTGLAERLRAAVDALPSAGDATEILSLAAAAAVVPSEETTA</sequence>
<feature type="domain" description="MmgE/PrpD N-terminal" evidence="2">
    <location>
        <begin position="15"/>
        <end position="241"/>
    </location>
</feature>
<dbReference type="Gene3D" id="3.30.1330.120">
    <property type="entry name" value="2-methylcitrate dehydratase PrpD"/>
    <property type="match status" value="1"/>
</dbReference>
<accession>A0A938Y4N5</accession>
<dbReference type="InterPro" id="IPR036148">
    <property type="entry name" value="MmgE/PrpD_sf"/>
</dbReference>
<name>A0A938Y4N5_9ACTN</name>
<dbReference type="PANTHER" id="PTHR16943">
    <property type="entry name" value="2-METHYLCITRATE DEHYDRATASE-RELATED"/>
    <property type="match status" value="1"/>
</dbReference>
<comment type="caution">
    <text evidence="4">The sequence shown here is derived from an EMBL/GenBank/DDBJ whole genome shotgun (WGS) entry which is preliminary data.</text>
</comment>
<evidence type="ECO:0000259" key="2">
    <source>
        <dbReference type="Pfam" id="PF03972"/>
    </source>
</evidence>
<dbReference type="RefSeq" id="WP_205290486.1">
    <property type="nucleotide sequence ID" value="NZ_CP074406.1"/>
</dbReference>
<protein>
    <submittedName>
        <fullName evidence="4">MmgE/PrpD family protein</fullName>
    </submittedName>
</protein>
<dbReference type="PANTHER" id="PTHR16943:SF8">
    <property type="entry name" value="2-METHYLCITRATE DEHYDRATASE"/>
    <property type="match status" value="1"/>
</dbReference>
<dbReference type="InterPro" id="IPR042183">
    <property type="entry name" value="MmgE/PrpD_sf_1"/>
</dbReference>
<dbReference type="GO" id="GO:0016829">
    <property type="term" value="F:lyase activity"/>
    <property type="evidence" value="ECO:0007669"/>
    <property type="project" value="InterPro"/>
</dbReference>
<evidence type="ECO:0000259" key="3">
    <source>
        <dbReference type="Pfam" id="PF19305"/>
    </source>
</evidence>
<dbReference type="Pfam" id="PF19305">
    <property type="entry name" value="MmgE_PrpD_C"/>
    <property type="match status" value="1"/>
</dbReference>
<keyword evidence="5" id="KW-1185">Reference proteome</keyword>
<dbReference type="InterPro" id="IPR045337">
    <property type="entry name" value="MmgE_PrpD_C"/>
</dbReference>
<dbReference type="Gene3D" id="1.10.4100.10">
    <property type="entry name" value="2-methylcitrate dehydratase PrpD"/>
    <property type="match status" value="1"/>
</dbReference>
<dbReference type="SUPFAM" id="SSF103378">
    <property type="entry name" value="2-methylcitrate dehydratase PrpD"/>
    <property type="match status" value="1"/>
</dbReference>